<dbReference type="EnsemblFungi" id="EJT74819">
    <property type="protein sequence ID" value="EJT74819"/>
    <property type="gene ID" value="GGTG_08657"/>
</dbReference>
<protein>
    <submittedName>
        <fullName evidence="2 3">Uncharacterized protein</fullName>
    </submittedName>
</protein>
<keyword evidence="4" id="KW-1185">Reference proteome</keyword>
<dbReference type="Proteomes" id="UP000006039">
    <property type="component" value="Unassembled WGS sequence"/>
</dbReference>
<dbReference type="RefSeq" id="XP_009224763.1">
    <property type="nucleotide sequence ID" value="XM_009226499.1"/>
</dbReference>
<evidence type="ECO:0000313" key="3">
    <source>
        <dbReference type="EnsemblFungi" id="EJT74819"/>
    </source>
</evidence>
<reference evidence="2" key="2">
    <citation type="submission" date="2010-07" db="EMBL/GenBank/DDBJ databases">
        <authorList>
            <consortium name="The Broad Institute Genome Sequencing Platform"/>
            <consortium name="Broad Institute Genome Sequencing Center for Infectious Disease"/>
            <person name="Ma L.-J."/>
            <person name="Dead R."/>
            <person name="Young S."/>
            <person name="Zeng Q."/>
            <person name="Koehrsen M."/>
            <person name="Alvarado L."/>
            <person name="Berlin A."/>
            <person name="Chapman S.B."/>
            <person name="Chen Z."/>
            <person name="Freedman E."/>
            <person name="Gellesch M."/>
            <person name="Goldberg J."/>
            <person name="Griggs A."/>
            <person name="Gujja S."/>
            <person name="Heilman E.R."/>
            <person name="Heiman D."/>
            <person name="Hepburn T."/>
            <person name="Howarth C."/>
            <person name="Jen D."/>
            <person name="Larson L."/>
            <person name="Mehta T."/>
            <person name="Neiman D."/>
            <person name="Pearson M."/>
            <person name="Roberts A."/>
            <person name="Saif S."/>
            <person name="Shea T."/>
            <person name="Shenoy N."/>
            <person name="Sisk P."/>
            <person name="Stolte C."/>
            <person name="Sykes S."/>
            <person name="Walk T."/>
            <person name="White J."/>
            <person name="Yandava C."/>
            <person name="Haas B."/>
            <person name="Nusbaum C."/>
            <person name="Birren B."/>
        </authorList>
    </citation>
    <scope>NUCLEOTIDE SEQUENCE</scope>
    <source>
        <strain evidence="2">R3-111a-1</strain>
    </source>
</reference>
<accession>J3P568</accession>
<dbReference type="AlphaFoldDB" id="J3P568"/>
<dbReference type="GeneID" id="20349115"/>
<dbReference type="VEuPathDB" id="FungiDB:GGTG_08657"/>
<dbReference type="EMBL" id="GL385398">
    <property type="protein sequence ID" value="EJT74819.1"/>
    <property type="molecule type" value="Genomic_DNA"/>
</dbReference>
<evidence type="ECO:0000256" key="1">
    <source>
        <dbReference type="SAM" id="MobiDB-lite"/>
    </source>
</evidence>
<organism evidence="2">
    <name type="scientific">Gaeumannomyces tritici (strain R3-111a-1)</name>
    <name type="common">Wheat and barley take-all root rot fungus</name>
    <name type="synonym">Gaeumannomyces graminis var. tritici</name>
    <dbReference type="NCBI Taxonomy" id="644352"/>
    <lineage>
        <taxon>Eukaryota</taxon>
        <taxon>Fungi</taxon>
        <taxon>Dikarya</taxon>
        <taxon>Ascomycota</taxon>
        <taxon>Pezizomycotina</taxon>
        <taxon>Sordariomycetes</taxon>
        <taxon>Sordariomycetidae</taxon>
        <taxon>Magnaporthales</taxon>
        <taxon>Magnaporthaceae</taxon>
        <taxon>Gaeumannomyces</taxon>
    </lineage>
</organism>
<proteinExistence type="predicted"/>
<feature type="region of interest" description="Disordered" evidence="1">
    <location>
        <begin position="1"/>
        <end position="29"/>
    </location>
</feature>
<reference evidence="3" key="4">
    <citation type="journal article" date="2015" name="G3 (Bethesda)">
        <title>Genome sequences of three phytopathogenic species of the Magnaporthaceae family of fungi.</title>
        <authorList>
            <person name="Okagaki L.H."/>
            <person name="Nunes C.C."/>
            <person name="Sailsbery J."/>
            <person name="Clay B."/>
            <person name="Brown D."/>
            <person name="John T."/>
            <person name="Oh Y."/>
            <person name="Young N."/>
            <person name="Fitzgerald M."/>
            <person name="Haas B.J."/>
            <person name="Zeng Q."/>
            <person name="Young S."/>
            <person name="Adiconis X."/>
            <person name="Fan L."/>
            <person name="Levin J.Z."/>
            <person name="Mitchell T.K."/>
            <person name="Okubara P.A."/>
            <person name="Farman M.L."/>
            <person name="Kohn L.M."/>
            <person name="Birren B."/>
            <person name="Ma L.-J."/>
            <person name="Dean R.A."/>
        </authorList>
    </citation>
    <scope>NUCLEOTIDE SEQUENCE</scope>
    <source>
        <strain evidence="3">R3-111a-1</strain>
    </source>
</reference>
<dbReference type="HOGENOM" id="CLU_1669494_0_0_1"/>
<evidence type="ECO:0000313" key="2">
    <source>
        <dbReference type="EMBL" id="EJT74819.1"/>
    </source>
</evidence>
<reference evidence="2" key="3">
    <citation type="submission" date="2010-09" db="EMBL/GenBank/DDBJ databases">
        <title>Annotation of Gaeumannomyces graminis var. tritici R3-111a-1.</title>
        <authorList>
            <consortium name="The Broad Institute Genome Sequencing Platform"/>
            <person name="Ma L.-J."/>
            <person name="Dead R."/>
            <person name="Young S.K."/>
            <person name="Zeng Q."/>
            <person name="Gargeya S."/>
            <person name="Fitzgerald M."/>
            <person name="Haas B."/>
            <person name="Abouelleil A."/>
            <person name="Alvarado L."/>
            <person name="Arachchi H.M."/>
            <person name="Berlin A."/>
            <person name="Brown A."/>
            <person name="Chapman S.B."/>
            <person name="Chen Z."/>
            <person name="Dunbar C."/>
            <person name="Freedman E."/>
            <person name="Gearin G."/>
            <person name="Gellesch M."/>
            <person name="Goldberg J."/>
            <person name="Griggs A."/>
            <person name="Gujja S."/>
            <person name="Heiman D."/>
            <person name="Howarth C."/>
            <person name="Larson L."/>
            <person name="Lui A."/>
            <person name="MacDonald P.J.P."/>
            <person name="Mehta T."/>
            <person name="Montmayeur A."/>
            <person name="Murphy C."/>
            <person name="Neiman D."/>
            <person name="Pearson M."/>
            <person name="Priest M."/>
            <person name="Roberts A."/>
            <person name="Saif S."/>
            <person name="Shea T."/>
            <person name="Shenoy N."/>
            <person name="Sisk P."/>
            <person name="Stolte C."/>
            <person name="Sykes S."/>
            <person name="Yandava C."/>
            <person name="Wortman J."/>
            <person name="Nusbaum C."/>
            <person name="Birren B."/>
        </authorList>
    </citation>
    <scope>NUCLEOTIDE SEQUENCE</scope>
    <source>
        <strain evidence="2">R3-111a-1</strain>
    </source>
</reference>
<reference evidence="4" key="1">
    <citation type="submission" date="2010-07" db="EMBL/GenBank/DDBJ databases">
        <title>The genome sequence of Gaeumannomyces graminis var. tritici strain R3-111a-1.</title>
        <authorList>
            <consortium name="The Broad Institute Genome Sequencing Platform"/>
            <person name="Ma L.-J."/>
            <person name="Dead R."/>
            <person name="Young S."/>
            <person name="Zeng Q."/>
            <person name="Koehrsen M."/>
            <person name="Alvarado L."/>
            <person name="Berlin A."/>
            <person name="Chapman S.B."/>
            <person name="Chen Z."/>
            <person name="Freedman E."/>
            <person name="Gellesch M."/>
            <person name="Goldberg J."/>
            <person name="Griggs A."/>
            <person name="Gujja S."/>
            <person name="Heilman E.R."/>
            <person name="Heiman D."/>
            <person name="Hepburn T."/>
            <person name="Howarth C."/>
            <person name="Jen D."/>
            <person name="Larson L."/>
            <person name="Mehta T."/>
            <person name="Neiman D."/>
            <person name="Pearson M."/>
            <person name="Roberts A."/>
            <person name="Saif S."/>
            <person name="Shea T."/>
            <person name="Shenoy N."/>
            <person name="Sisk P."/>
            <person name="Stolte C."/>
            <person name="Sykes S."/>
            <person name="Walk T."/>
            <person name="White J."/>
            <person name="Yandava C."/>
            <person name="Haas B."/>
            <person name="Nusbaum C."/>
            <person name="Birren B."/>
        </authorList>
    </citation>
    <scope>NUCLEOTIDE SEQUENCE [LARGE SCALE GENOMIC DNA]</scope>
    <source>
        <strain evidence="4">R3-111a-1</strain>
    </source>
</reference>
<reference evidence="3" key="5">
    <citation type="submission" date="2018-04" db="UniProtKB">
        <authorList>
            <consortium name="EnsemblFungi"/>
        </authorList>
    </citation>
    <scope>IDENTIFICATION</scope>
    <source>
        <strain evidence="3">R3-111a-1</strain>
    </source>
</reference>
<gene>
    <name evidence="3" type="primary">20349115</name>
    <name evidence="2" type="ORF">GGTG_08657</name>
</gene>
<name>J3P568_GAET3</name>
<evidence type="ECO:0000313" key="4">
    <source>
        <dbReference type="Proteomes" id="UP000006039"/>
    </source>
</evidence>
<sequence>MPARSSVKPGSGIKQNYHIAASQPKISHPLEKQRPRLATHVEIPPNRNNGYQRAKGFPCCRCESVYRKTGTHKWLEYLPQHRRSTGQRACLVPILVGDKPGASLMSQPLESENTAVSSYSSILRDLPPRPRVPPHPITGTPTPNVFSTVRCVGLLGFW</sequence>